<feature type="region of interest" description="Disordered" evidence="1">
    <location>
        <begin position="86"/>
        <end position="228"/>
    </location>
</feature>
<sequence>MATNKFLGYLESRKNLTGSACGIVGLALTFAGVAGPYWPVVVVGLYGAGALVAPPERPPLPDFPDPSAQLDELRGDFAKLRAYLTDIELPTGRGRPPDRTDGPPGRPTGPRLGRRGPRPGPGGGARRVPGCTAGHPGGGRHVRTDEVVDASGTGHGTAGTAPGAPALRTPRRGPVPGNNPPRSGSPPPGIPHPLFGGPLVGLFSPPPPSLTQGLRPRTPKRLRSSPHP</sequence>
<feature type="compositionally biased region" description="Pro residues" evidence="1">
    <location>
        <begin position="177"/>
        <end position="191"/>
    </location>
</feature>
<keyword evidence="3" id="KW-1185">Reference proteome</keyword>
<protein>
    <submittedName>
        <fullName evidence="2">Uncharacterized protein</fullName>
    </submittedName>
</protein>
<accession>A0ABU0SSG1</accession>
<comment type="caution">
    <text evidence="2">The sequence shown here is derived from an EMBL/GenBank/DDBJ whole genome shotgun (WGS) entry which is preliminary data.</text>
</comment>
<evidence type="ECO:0000313" key="2">
    <source>
        <dbReference type="EMBL" id="MDQ1026488.1"/>
    </source>
</evidence>
<feature type="compositionally biased region" description="Basic residues" evidence="1">
    <location>
        <begin position="217"/>
        <end position="228"/>
    </location>
</feature>
<reference evidence="2 3" key="1">
    <citation type="submission" date="2023-07" db="EMBL/GenBank/DDBJ databases">
        <title>Comparative genomics of wheat-associated soil bacteria to identify genetic determinants of phenazine resistance.</title>
        <authorList>
            <person name="Mouncey N."/>
        </authorList>
    </citation>
    <scope>NUCLEOTIDE SEQUENCE [LARGE SCALE GENOMIC DNA]</scope>
    <source>
        <strain evidence="2 3">V2I4</strain>
    </source>
</reference>
<dbReference type="EMBL" id="JAUSZI010000002">
    <property type="protein sequence ID" value="MDQ1026488.1"/>
    <property type="molecule type" value="Genomic_DNA"/>
</dbReference>
<name>A0ABU0SSG1_9ACTN</name>
<proteinExistence type="predicted"/>
<evidence type="ECO:0000313" key="3">
    <source>
        <dbReference type="Proteomes" id="UP001230328"/>
    </source>
</evidence>
<evidence type="ECO:0000256" key="1">
    <source>
        <dbReference type="SAM" id="MobiDB-lite"/>
    </source>
</evidence>
<organism evidence="2 3">
    <name type="scientific">Streptomyces umbrinus</name>
    <dbReference type="NCBI Taxonomy" id="67370"/>
    <lineage>
        <taxon>Bacteria</taxon>
        <taxon>Bacillati</taxon>
        <taxon>Actinomycetota</taxon>
        <taxon>Actinomycetes</taxon>
        <taxon>Kitasatosporales</taxon>
        <taxon>Streptomycetaceae</taxon>
        <taxon>Streptomyces</taxon>
        <taxon>Streptomyces phaeochromogenes group</taxon>
    </lineage>
</organism>
<feature type="compositionally biased region" description="Low complexity" evidence="1">
    <location>
        <begin position="158"/>
        <end position="176"/>
    </location>
</feature>
<dbReference type="Proteomes" id="UP001230328">
    <property type="component" value="Unassembled WGS sequence"/>
</dbReference>
<gene>
    <name evidence="2" type="ORF">QF035_004070</name>
</gene>